<evidence type="ECO:0000256" key="8">
    <source>
        <dbReference type="ARBA" id="ARBA00038436"/>
    </source>
</evidence>
<feature type="transmembrane region" description="Helical" evidence="9">
    <location>
        <begin position="20"/>
        <end position="43"/>
    </location>
</feature>
<evidence type="ECO:0000256" key="1">
    <source>
        <dbReference type="ARBA" id="ARBA00004429"/>
    </source>
</evidence>
<comment type="similarity">
    <text evidence="8 9">Belongs to the TRAP transporter small permease family.</text>
</comment>
<reference evidence="11 12" key="1">
    <citation type="submission" date="2018-03" db="EMBL/GenBank/DDBJ databases">
        <title>The Complete Genome of Celeribacter baekdonensis strain LH4, a Thiosulfate-Oxidizing Alphaproteobacterium Isolated from Gulf of Mexico Continental Slope Sediments.</title>
        <authorList>
            <person name="Flood B.E."/>
            <person name="Bailey J.V."/>
            <person name="Leprich D."/>
        </authorList>
    </citation>
    <scope>NUCLEOTIDE SEQUENCE [LARGE SCALE GENOMIC DNA]</scope>
    <source>
        <strain evidence="11 12">LH4</strain>
    </source>
</reference>
<dbReference type="OrthoDB" id="2877624at2"/>
<keyword evidence="5 9" id="KW-0812">Transmembrane</keyword>
<evidence type="ECO:0000259" key="10">
    <source>
        <dbReference type="Pfam" id="PF04290"/>
    </source>
</evidence>
<evidence type="ECO:0000313" key="12">
    <source>
        <dbReference type="Proteomes" id="UP000241447"/>
    </source>
</evidence>
<dbReference type="Proteomes" id="UP000241447">
    <property type="component" value="Chromosome"/>
</dbReference>
<sequence length="167" mass="18336">MSGYEKSAWARYFAHANYILAVLGGICLIGLVLILAFGVIMRYAFGQPILGLNEIVQLVALALVMASLPYATEQRVHVRVDVFDKALGHWGRMFGDIVSRLISGYVLAILTQRAWAKSMDALEWGDATNMLNLPVWPFYAVLAAGTALCVMVFVADILLILSGKDEQ</sequence>
<keyword evidence="2 9" id="KW-0813">Transport</keyword>
<keyword evidence="6 9" id="KW-1133">Transmembrane helix</keyword>
<dbReference type="EMBL" id="CP028475">
    <property type="protein sequence ID" value="AVW91091.1"/>
    <property type="molecule type" value="Genomic_DNA"/>
</dbReference>
<protein>
    <recommendedName>
        <fullName evidence="9">TRAP transporter small permease protein</fullName>
    </recommendedName>
</protein>
<dbReference type="RefSeq" id="WP_107719544.1">
    <property type="nucleotide sequence ID" value="NZ_CP028475.1"/>
</dbReference>
<evidence type="ECO:0000256" key="6">
    <source>
        <dbReference type="ARBA" id="ARBA00022989"/>
    </source>
</evidence>
<comment type="function">
    <text evidence="9">Part of the tripartite ATP-independent periplasmic (TRAP) transport system.</text>
</comment>
<evidence type="ECO:0000256" key="4">
    <source>
        <dbReference type="ARBA" id="ARBA00022519"/>
    </source>
</evidence>
<evidence type="ECO:0000256" key="7">
    <source>
        <dbReference type="ARBA" id="ARBA00023136"/>
    </source>
</evidence>
<dbReference type="InterPro" id="IPR055348">
    <property type="entry name" value="DctQ"/>
</dbReference>
<keyword evidence="3" id="KW-1003">Cell membrane</keyword>
<dbReference type="InterPro" id="IPR007387">
    <property type="entry name" value="TRAP_DctQ"/>
</dbReference>
<evidence type="ECO:0000256" key="3">
    <source>
        <dbReference type="ARBA" id="ARBA00022475"/>
    </source>
</evidence>
<comment type="caution">
    <text evidence="9">Lacks conserved residue(s) required for the propagation of feature annotation.</text>
</comment>
<dbReference type="KEGG" id="cbak:DA792_08315"/>
<dbReference type="GO" id="GO:0015740">
    <property type="term" value="P:C4-dicarboxylate transport"/>
    <property type="evidence" value="ECO:0007669"/>
    <property type="project" value="TreeGrafter"/>
</dbReference>
<comment type="subcellular location">
    <subcellularLocation>
        <location evidence="1 9">Cell inner membrane</location>
        <topology evidence="1 9">Multi-pass membrane protein</topology>
    </subcellularLocation>
</comment>
<gene>
    <name evidence="11" type="ORF">DA792_08315</name>
</gene>
<dbReference type="Pfam" id="PF04290">
    <property type="entry name" value="DctQ"/>
    <property type="match status" value="1"/>
</dbReference>
<evidence type="ECO:0000313" key="11">
    <source>
        <dbReference type="EMBL" id="AVW91091.1"/>
    </source>
</evidence>
<feature type="domain" description="Tripartite ATP-independent periplasmic transporters DctQ component" evidence="10">
    <location>
        <begin position="31"/>
        <end position="160"/>
    </location>
</feature>
<name>A0A2R4M1Q1_9RHOB</name>
<dbReference type="PANTHER" id="PTHR35011">
    <property type="entry name" value="2,3-DIKETO-L-GULONATE TRAP TRANSPORTER SMALL PERMEASE PROTEIN YIAM"/>
    <property type="match status" value="1"/>
</dbReference>
<dbReference type="AlphaFoldDB" id="A0A2R4M1Q1"/>
<comment type="subunit">
    <text evidence="9">The complex comprises the extracytoplasmic solute receptor protein and the two transmembrane proteins.</text>
</comment>
<evidence type="ECO:0000256" key="2">
    <source>
        <dbReference type="ARBA" id="ARBA00022448"/>
    </source>
</evidence>
<dbReference type="GO" id="GO:0005886">
    <property type="term" value="C:plasma membrane"/>
    <property type="evidence" value="ECO:0007669"/>
    <property type="project" value="UniProtKB-SubCell"/>
</dbReference>
<feature type="transmembrane region" description="Helical" evidence="9">
    <location>
        <begin position="136"/>
        <end position="161"/>
    </location>
</feature>
<dbReference type="PANTHER" id="PTHR35011:SF10">
    <property type="entry name" value="TRAP TRANSPORTER SMALL PERMEASE PROTEIN"/>
    <property type="match status" value="1"/>
</dbReference>
<organism evidence="11 12">
    <name type="scientific">Celeribacter baekdonensis</name>
    <dbReference type="NCBI Taxonomy" id="875171"/>
    <lineage>
        <taxon>Bacteria</taxon>
        <taxon>Pseudomonadati</taxon>
        <taxon>Pseudomonadota</taxon>
        <taxon>Alphaproteobacteria</taxon>
        <taxon>Rhodobacterales</taxon>
        <taxon>Roseobacteraceae</taxon>
        <taxon>Celeribacter</taxon>
    </lineage>
</organism>
<keyword evidence="4 9" id="KW-0997">Cell inner membrane</keyword>
<evidence type="ECO:0000256" key="9">
    <source>
        <dbReference type="RuleBase" id="RU369079"/>
    </source>
</evidence>
<proteinExistence type="inferred from homology"/>
<evidence type="ECO:0000256" key="5">
    <source>
        <dbReference type="ARBA" id="ARBA00022692"/>
    </source>
</evidence>
<feature type="transmembrane region" description="Helical" evidence="9">
    <location>
        <begin position="55"/>
        <end position="72"/>
    </location>
</feature>
<dbReference type="GO" id="GO:0022857">
    <property type="term" value="F:transmembrane transporter activity"/>
    <property type="evidence" value="ECO:0007669"/>
    <property type="project" value="UniProtKB-UniRule"/>
</dbReference>
<keyword evidence="7 9" id="KW-0472">Membrane</keyword>
<accession>A0A2R4M1Q1</accession>